<evidence type="ECO:0000256" key="2">
    <source>
        <dbReference type="SAM" id="Phobius"/>
    </source>
</evidence>
<name>A0A1D6N0K9_MAIZE</name>
<dbReference type="PaxDb" id="4577-GRMZM2G179465_P01"/>
<gene>
    <name evidence="3" type="ORF">ZEAMMB73_Zm00001d042027</name>
</gene>
<feature type="transmembrane region" description="Helical" evidence="2">
    <location>
        <begin position="26"/>
        <end position="45"/>
    </location>
</feature>
<dbReference type="IntAct" id="A0A1D6N0K9">
    <property type="interactions" value="5"/>
</dbReference>
<dbReference type="PANTHER" id="PTHR36073">
    <property type="match status" value="1"/>
</dbReference>
<accession>A0A1D6N0K9</accession>
<feature type="compositionally biased region" description="Gly residues" evidence="1">
    <location>
        <begin position="372"/>
        <end position="382"/>
    </location>
</feature>
<feature type="transmembrane region" description="Helical" evidence="2">
    <location>
        <begin position="229"/>
        <end position="246"/>
    </location>
</feature>
<feature type="transmembrane region" description="Helical" evidence="2">
    <location>
        <begin position="258"/>
        <end position="281"/>
    </location>
</feature>
<dbReference type="ExpressionAtlas" id="A0A1D6N0K9">
    <property type="expression patterns" value="baseline and differential"/>
</dbReference>
<feature type="region of interest" description="Disordered" evidence="1">
    <location>
        <begin position="513"/>
        <end position="534"/>
    </location>
</feature>
<reference evidence="3" key="1">
    <citation type="submission" date="2015-12" db="EMBL/GenBank/DDBJ databases">
        <title>Update maize B73 reference genome by single molecule sequencing technologies.</title>
        <authorList>
            <consortium name="Maize Genome Sequencing Project"/>
            <person name="Ware D."/>
        </authorList>
    </citation>
    <scope>NUCLEOTIDE SEQUENCE [LARGE SCALE GENOMIC DNA]</scope>
    <source>
        <tissue evidence="3">Seedling</tissue>
    </source>
</reference>
<dbReference type="InParanoid" id="A0A1D6N0K9"/>
<sequence length="534" mass="58517">MELAWSCCCFLLAACARSLRRLLQLPALLCCEAMAWAVTFLAFPLRMLTAVERERKLGWLVAEMQAQMDDLALENAALEDRLRAALREREAVEAVLDDVEDEHEDALARIHVLDAQLKALRQENVRLNEHKGKSRWDDKPAAQAQAASHQSDDKLKPAAKRDRGEEDAAVATTAQSANHAAGGPASEPPPVDSYDALQATAVARCRSLFSLGISLAVGAVAWSADAPCLPLLAGLFAVVAVSMRSVSRLRRRAGDDGAVALLGLNWFLLGLLTSPMLPAALGPALTFLSLLPSSPVPQKAPCLDPVENVLGIKEWLIGSIPSRASLIKFQIPICARNSSLKMVARRNPSIIEEGSGSEEIQVERPRRSQTGHGRGQARGDVGGSSSQQPEIVHAAREEPVPQPPLHPSSSRAAAAAASRPMSRGKRSKKRGVRALIRGLNGIYAICRESYVQIAELKRKNVEYNENFRRFMLESDNFRRYVGRVPLRPAPPYNPPPPMPDTLDQWVQQTYGVPFDEDISDDEEEISDDEDESFW</sequence>
<feature type="compositionally biased region" description="Low complexity" evidence="1">
    <location>
        <begin position="408"/>
        <end position="419"/>
    </location>
</feature>
<dbReference type="SMR" id="A0A1D6N0K9"/>
<keyword evidence="2" id="KW-0812">Transmembrane</keyword>
<feature type="region of interest" description="Disordered" evidence="1">
    <location>
        <begin position="352"/>
        <end position="430"/>
    </location>
</feature>
<evidence type="ECO:0000313" key="3">
    <source>
        <dbReference type="EMBL" id="ONM34323.1"/>
    </source>
</evidence>
<feature type="region of interest" description="Disordered" evidence="1">
    <location>
        <begin position="129"/>
        <end position="192"/>
    </location>
</feature>
<dbReference type="EMBL" id="CM007649">
    <property type="protein sequence ID" value="ONM34323.1"/>
    <property type="molecule type" value="Genomic_DNA"/>
</dbReference>
<dbReference type="FunCoup" id="A0A1D6N0K9">
    <property type="interactions" value="957"/>
</dbReference>
<proteinExistence type="predicted"/>
<evidence type="ECO:0000256" key="1">
    <source>
        <dbReference type="SAM" id="MobiDB-lite"/>
    </source>
</evidence>
<feature type="compositionally biased region" description="Acidic residues" evidence="1">
    <location>
        <begin position="514"/>
        <end position="534"/>
    </location>
</feature>
<protein>
    <submittedName>
        <fullName evidence="3">Uncharacterized protein</fullName>
    </submittedName>
</protein>
<dbReference type="PANTHER" id="PTHR36073:SF1">
    <property type="entry name" value="OS01G0962100 PROTEIN"/>
    <property type="match status" value="1"/>
</dbReference>
<dbReference type="AlphaFoldDB" id="A0A1D6N0K9"/>
<feature type="compositionally biased region" description="Basic and acidic residues" evidence="1">
    <location>
        <begin position="129"/>
        <end position="140"/>
    </location>
</feature>
<feature type="compositionally biased region" description="Basic and acidic residues" evidence="1">
    <location>
        <begin position="150"/>
        <end position="166"/>
    </location>
</feature>
<keyword evidence="2" id="KW-1133">Transmembrane helix</keyword>
<dbReference type="eggNOG" id="ENOG502QVX6">
    <property type="taxonomic scope" value="Eukaryota"/>
</dbReference>
<keyword evidence="2" id="KW-0472">Membrane</keyword>
<dbReference type="STRING" id="4577.A0A1D6N0K9"/>
<organism evidence="3">
    <name type="scientific">Zea mays</name>
    <name type="common">Maize</name>
    <dbReference type="NCBI Taxonomy" id="4577"/>
    <lineage>
        <taxon>Eukaryota</taxon>
        <taxon>Viridiplantae</taxon>
        <taxon>Streptophyta</taxon>
        <taxon>Embryophyta</taxon>
        <taxon>Tracheophyta</taxon>
        <taxon>Spermatophyta</taxon>
        <taxon>Magnoliopsida</taxon>
        <taxon>Liliopsida</taxon>
        <taxon>Poales</taxon>
        <taxon>Poaceae</taxon>
        <taxon>PACMAD clade</taxon>
        <taxon>Panicoideae</taxon>
        <taxon>Andropogonodae</taxon>
        <taxon>Andropogoneae</taxon>
        <taxon>Tripsacinae</taxon>
        <taxon>Zea</taxon>
    </lineage>
</organism>